<feature type="transmembrane region" description="Helical" evidence="1">
    <location>
        <begin position="76"/>
        <end position="97"/>
    </location>
</feature>
<dbReference type="Proteomes" id="UP001206692">
    <property type="component" value="Unassembled WGS sequence"/>
</dbReference>
<keyword evidence="4" id="KW-1185">Reference proteome</keyword>
<dbReference type="Pfam" id="PF05656">
    <property type="entry name" value="DUF805"/>
    <property type="match status" value="1"/>
</dbReference>
<keyword evidence="1" id="KW-0812">Transmembrane</keyword>
<keyword evidence="1" id="KW-1133">Transmembrane helix</keyword>
<proteinExistence type="predicted"/>
<dbReference type="Pfam" id="PF13240">
    <property type="entry name" value="Zn_Ribbon_1"/>
    <property type="match status" value="1"/>
</dbReference>
<protein>
    <submittedName>
        <fullName evidence="3">DUF805 domain-containing protein</fullName>
    </submittedName>
</protein>
<reference evidence="3 4" key="1">
    <citation type="submission" date="2022-06" db="EMBL/GenBank/DDBJ databases">
        <title>Isolation of gut microbiota from human fecal samples.</title>
        <authorList>
            <person name="Pamer E.G."/>
            <person name="Barat B."/>
            <person name="Waligurski E."/>
            <person name="Medina S."/>
            <person name="Paddock L."/>
            <person name="Mostad J."/>
        </authorList>
    </citation>
    <scope>NUCLEOTIDE SEQUENCE [LARGE SCALE GENOMIC DNA]</scope>
    <source>
        <strain evidence="3 4">DFI.1.1</strain>
    </source>
</reference>
<feature type="domain" description="Zinc-ribbon" evidence="2">
    <location>
        <begin position="4"/>
        <end position="26"/>
    </location>
</feature>
<dbReference type="InterPro" id="IPR026870">
    <property type="entry name" value="Zinc_ribbon_dom"/>
</dbReference>
<feature type="transmembrane region" description="Helical" evidence="1">
    <location>
        <begin position="132"/>
        <end position="151"/>
    </location>
</feature>
<keyword evidence="1" id="KW-0472">Membrane</keyword>
<dbReference type="RefSeq" id="WP_062411265.1">
    <property type="nucleotide sequence ID" value="NZ_JAJCIO010000012.1"/>
</dbReference>
<evidence type="ECO:0000256" key="1">
    <source>
        <dbReference type="SAM" id="Phobius"/>
    </source>
</evidence>
<evidence type="ECO:0000259" key="2">
    <source>
        <dbReference type="Pfam" id="PF13240"/>
    </source>
</evidence>
<organism evidence="3 4">
    <name type="scientific">Megasphaera massiliensis</name>
    <dbReference type="NCBI Taxonomy" id="1232428"/>
    <lineage>
        <taxon>Bacteria</taxon>
        <taxon>Bacillati</taxon>
        <taxon>Bacillota</taxon>
        <taxon>Negativicutes</taxon>
        <taxon>Veillonellales</taxon>
        <taxon>Veillonellaceae</taxon>
        <taxon>Megasphaera</taxon>
    </lineage>
</organism>
<accession>A0ABT1SQW6</accession>
<evidence type="ECO:0000313" key="4">
    <source>
        <dbReference type="Proteomes" id="UP001206692"/>
    </source>
</evidence>
<gene>
    <name evidence="3" type="ORF">NE675_04295</name>
</gene>
<dbReference type="PANTHER" id="PTHR34980">
    <property type="entry name" value="INNER MEMBRANE PROTEIN-RELATED-RELATED"/>
    <property type="match status" value="1"/>
</dbReference>
<name>A0ABT1SQW6_9FIRM</name>
<dbReference type="InterPro" id="IPR008523">
    <property type="entry name" value="DUF805"/>
</dbReference>
<dbReference type="EMBL" id="JANGEW010000005">
    <property type="protein sequence ID" value="MCQ5342256.1"/>
    <property type="molecule type" value="Genomic_DNA"/>
</dbReference>
<evidence type="ECO:0000313" key="3">
    <source>
        <dbReference type="EMBL" id="MCQ5342256.1"/>
    </source>
</evidence>
<comment type="caution">
    <text evidence="3">The sequence shown here is derived from an EMBL/GenBank/DDBJ whole genome shotgun (WGS) entry which is preliminary data.</text>
</comment>
<sequence>MDKFCSYCGAPLAEGAKFCGHCGKKVGMPSGEVDVEPNSDFRVFPNRDYYDKNPANDYTIKEQYFSYHGRLNRKRYFFRSLAEIFVFVVLVILSVVIFPLMILVVPAAIAITVSGVMLTIRRFHDLDKSGWFYLFLFVPVADVIVSLYLVFAKGTDGPNRYGPDPLFEAPLLKH</sequence>